<protein>
    <submittedName>
        <fullName evidence="2">Uncharacterized protein</fullName>
    </submittedName>
</protein>
<evidence type="ECO:0000313" key="2">
    <source>
        <dbReference type="EnsemblPlants" id="TuG1812G0600001913.01.T02.cds298576"/>
    </source>
</evidence>
<keyword evidence="1" id="KW-0812">Transmembrane</keyword>
<sequence>MQRFFFSGSAIGDVNDTEKAAAYRSKETRHVAGEHYDLNFVKSAIRHLSVYGEVVSTTVLIHLMVLILGCYSIQVVHKLRYGC</sequence>
<dbReference type="AlphaFoldDB" id="A0A8R7QRU5"/>
<dbReference type="EnsemblPlants" id="TuG1812G0600001913.01.T01">
    <property type="protein sequence ID" value="TuG1812G0600001913.01.T01.cds298576"/>
    <property type="gene ID" value="TuG1812G0600001913.01"/>
</dbReference>
<reference evidence="2" key="2">
    <citation type="submission" date="2018-03" db="EMBL/GenBank/DDBJ databases">
        <title>The Triticum urartu genome reveals the dynamic nature of wheat genome evolution.</title>
        <authorList>
            <person name="Ling H."/>
            <person name="Ma B."/>
            <person name="Shi X."/>
            <person name="Liu H."/>
            <person name="Dong L."/>
            <person name="Sun H."/>
            <person name="Cao Y."/>
            <person name="Gao Q."/>
            <person name="Zheng S."/>
            <person name="Li Y."/>
            <person name="Yu Y."/>
            <person name="Du H."/>
            <person name="Qi M."/>
            <person name="Li Y."/>
            <person name="Yu H."/>
            <person name="Cui Y."/>
            <person name="Wang N."/>
            <person name="Chen C."/>
            <person name="Wu H."/>
            <person name="Zhao Y."/>
            <person name="Zhang J."/>
            <person name="Li Y."/>
            <person name="Zhou W."/>
            <person name="Zhang B."/>
            <person name="Hu W."/>
            <person name="Eijk M."/>
            <person name="Tang J."/>
            <person name="Witsenboer H."/>
            <person name="Zhao S."/>
            <person name="Li Z."/>
            <person name="Zhang A."/>
            <person name="Wang D."/>
            <person name="Liang C."/>
        </authorList>
    </citation>
    <scope>NUCLEOTIDE SEQUENCE [LARGE SCALE GENOMIC DNA]</scope>
    <source>
        <strain evidence="2">cv. G1812</strain>
    </source>
</reference>
<dbReference type="Gramene" id="TuG1812G0600001913.01.T03">
    <property type="protein sequence ID" value="TuG1812G0600001913.01.T03.cds298582"/>
    <property type="gene ID" value="TuG1812G0600001913.01"/>
</dbReference>
<reference evidence="3" key="1">
    <citation type="journal article" date="2013" name="Nature">
        <title>Draft genome of the wheat A-genome progenitor Triticum urartu.</title>
        <authorList>
            <person name="Ling H.Q."/>
            <person name="Zhao S."/>
            <person name="Liu D."/>
            <person name="Wang J."/>
            <person name="Sun H."/>
            <person name="Zhang C."/>
            <person name="Fan H."/>
            <person name="Li D."/>
            <person name="Dong L."/>
            <person name="Tao Y."/>
            <person name="Gao C."/>
            <person name="Wu H."/>
            <person name="Li Y."/>
            <person name="Cui Y."/>
            <person name="Guo X."/>
            <person name="Zheng S."/>
            <person name="Wang B."/>
            <person name="Yu K."/>
            <person name="Liang Q."/>
            <person name="Yang W."/>
            <person name="Lou X."/>
            <person name="Chen J."/>
            <person name="Feng M."/>
            <person name="Jian J."/>
            <person name="Zhang X."/>
            <person name="Luo G."/>
            <person name="Jiang Y."/>
            <person name="Liu J."/>
            <person name="Wang Z."/>
            <person name="Sha Y."/>
            <person name="Zhang B."/>
            <person name="Wu H."/>
            <person name="Tang D."/>
            <person name="Shen Q."/>
            <person name="Xue P."/>
            <person name="Zou S."/>
            <person name="Wang X."/>
            <person name="Liu X."/>
            <person name="Wang F."/>
            <person name="Yang Y."/>
            <person name="An X."/>
            <person name="Dong Z."/>
            <person name="Zhang K."/>
            <person name="Zhang X."/>
            <person name="Luo M.C."/>
            <person name="Dvorak J."/>
            <person name="Tong Y."/>
            <person name="Wang J."/>
            <person name="Yang H."/>
            <person name="Li Z."/>
            <person name="Wang D."/>
            <person name="Zhang A."/>
            <person name="Wang J."/>
        </authorList>
    </citation>
    <scope>NUCLEOTIDE SEQUENCE</scope>
    <source>
        <strain evidence="3">cv. G1812</strain>
    </source>
</reference>
<evidence type="ECO:0000313" key="3">
    <source>
        <dbReference type="Proteomes" id="UP000015106"/>
    </source>
</evidence>
<reference evidence="2" key="3">
    <citation type="submission" date="2022-06" db="UniProtKB">
        <authorList>
            <consortium name="EnsemblPlants"/>
        </authorList>
    </citation>
    <scope>IDENTIFICATION</scope>
</reference>
<gene>
    <name evidence="2" type="primary">LOC125512342</name>
</gene>
<dbReference type="Gramene" id="TuG1812G0600001913.01.T02">
    <property type="protein sequence ID" value="TuG1812G0600001913.01.T02.cds298576"/>
    <property type="gene ID" value="TuG1812G0600001913.01"/>
</dbReference>
<proteinExistence type="predicted"/>
<dbReference type="Gramene" id="TuG1812G0600001913.01.T04">
    <property type="protein sequence ID" value="TuG1812G0600001913.01.T04.cds298582"/>
    <property type="gene ID" value="TuG1812G0600001913.01"/>
</dbReference>
<organism evidence="2 3">
    <name type="scientific">Triticum urartu</name>
    <name type="common">Red wild einkorn</name>
    <name type="synonym">Crithodium urartu</name>
    <dbReference type="NCBI Taxonomy" id="4572"/>
    <lineage>
        <taxon>Eukaryota</taxon>
        <taxon>Viridiplantae</taxon>
        <taxon>Streptophyta</taxon>
        <taxon>Embryophyta</taxon>
        <taxon>Tracheophyta</taxon>
        <taxon>Spermatophyta</taxon>
        <taxon>Magnoliopsida</taxon>
        <taxon>Liliopsida</taxon>
        <taxon>Poales</taxon>
        <taxon>Poaceae</taxon>
        <taxon>BOP clade</taxon>
        <taxon>Pooideae</taxon>
        <taxon>Triticodae</taxon>
        <taxon>Triticeae</taxon>
        <taxon>Triticinae</taxon>
        <taxon>Triticum</taxon>
    </lineage>
</organism>
<feature type="transmembrane region" description="Helical" evidence="1">
    <location>
        <begin position="48"/>
        <end position="71"/>
    </location>
</feature>
<dbReference type="Gramene" id="TuG1812G0600001913.01.T01">
    <property type="protein sequence ID" value="TuG1812G0600001913.01.T01.cds298576"/>
    <property type="gene ID" value="TuG1812G0600001913.01"/>
</dbReference>
<name>A0A8R7QRU5_TRIUA</name>
<evidence type="ECO:0000256" key="1">
    <source>
        <dbReference type="SAM" id="Phobius"/>
    </source>
</evidence>
<dbReference type="EnsemblPlants" id="TuG1812G0600001913.01.T04">
    <property type="protein sequence ID" value="TuG1812G0600001913.01.T04.cds298582"/>
    <property type="gene ID" value="TuG1812G0600001913.01"/>
</dbReference>
<keyword evidence="3" id="KW-1185">Reference proteome</keyword>
<keyword evidence="1" id="KW-1133">Transmembrane helix</keyword>
<keyword evidence="1" id="KW-0472">Membrane</keyword>
<accession>A0A8R7QRU5</accession>
<dbReference type="EnsemblPlants" id="TuG1812G0600001913.01.T02">
    <property type="protein sequence ID" value="TuG1812G0600001913.01.T02.cds298576"/>
    <property type="gene ID" value="TuG1812G0600001913.01"/>
</dbReference>
<dbReference type="EnsemblPlants" id="TuG1812G0600001913.01.T03">
    <property type="protein sequence ID" value="TuG1812G0600001913.01.T03.cds298582"/>
    <property type="gene ID" value="TuG1812G0600001913.01"/>
</dbReference>
<dbReference type="Proteomes" id="UP000015106">
    <property type="component" value="Chromosome 6"/>
</dbReference>